<sequence>MPRRATPLNPKDGPKARFALALRGLRDQAGFDAKSIEAIAAENHMPKSTLYAAMRGERIPSRDVLAALVRAWGGDEAEWTKRRTEIEDEVERLRLAKLKAPTAGMPPMRLDRHDDTAMLMLTGQQWLHGEERAPLMETPAKSLQAAAGRRLARLRAEETIASSSRGELLKQLQSQQTMSAVWGVLRRQAGAPTVRQIAQATGEAHGSVASVLNGDLQSHRAIESVYGYLVARRDELADRGKEDYAEPLAKRRRSP</sequence>
<dbReference type="InterPro" id="IPR001387">
    <property type="entry name" value="Cro/C1-type_HTH"/>
</dbReference>
<dbReference type="EMBL" id="CP109207">
    <property type="protein sequence ID" value="WUU52764.1"/>
    <property type="molecule type" value="Genomic_DNA"/>
</dbReference>
<name>A0ABZ1Y0C7_9ACTN</name>
<evidence type="ECO:0000313" key="1">
    <source>
        <dbReference type="EMBL" id="WUU52764.1"/>
    </source>
</evidence>
<dbReference type="Pfam" id="PF13560">
    <property type="entry name" value="HTH_31"/>
    <property type="match status" value="1"/>
</dbReference>
<gene>
    <name evidence="1" type="ORF">OIE82_06320</name>
</gene>
<protein>
    <submittedName>
        <fullName evidence="1">Helix-turn-helix domain-containing protein</fullName>
    </submittedName>
</protein>
<dbReference type="RefSeq" id="WP_191880132.1">
    <property type="nucleotide sequence ID" value="NZ_CP109207.1"/>
</dbReference>
<reference evidence="1" key="1">
    <citation type="submission" date="2022-10" db="EMBL/GenBank/DDBJ databases">
        <title>The complete genomes of actinobacterial strains from the NBC collection.</title>
        <authorList>
            <person name="Joergensen T.S."/>
            <person name="Alvarez Arevalo M."/>
            <person name="Sterndorff E.B."/>
            <person name="Faurdal D."/>
            <person name="Vuksanovic O."/>
            <person name="Mourched A.-S."/>
            <person name="Charusanti P."/>
            <person name="Shaw S."/>
            <person name="Blin K."/>
            <person name="Weber T."/>
        </authorList>
    </citation>
    <scope>NUCLEOTIDE SEQUENCE [LARGE SCALE GENOMIC DNA]</scope>
    <source>
        <strain evidence="1">NBC 01686</strain>
    </source>
</reference>
<dbReference type="CDD" id="cd00093">
    <property type="entry name" value="HTH_XRE"/>
    <property type="match status" value="1"/>
</dbReference>
<accession>A0ABZ1Y0C7</accession>
<proteinExistence type="predicted"/>
<organism evidence="1">
    <name type="scientific">Streptomyces althioticus</name>
    <dbReference type="NCBI Taxonomy" id="83380"/>
    <lineage>
        <taxon>Bacteria</taxon>
        <taxon>Bacillati</taxon>
        <taxon>Actinomycetota</taxon>
        <taxon>Actinomycetes</taxon>
        <taxon>Kitasatosporales</taxon>
        <taxon>Streptomycetaceae</taxon>
        <taxon>Streptomyces</taxon>
        <taxon>Streptomyces althioticus group</taxon>
    </lineage>
</organism>